<dbReference type="Pfam" id="PF01149">
    <property type="entry name" value="Fapy_DNA_glyco"/>
    <property type="match status" value="1"/>
</dbReference>
<dbReference type="EMBL" id="VNIQ01000001">
    <property type="protein sequence ID" value="TYQ08402.1"/>
    <property type="molecule type" value="Genomic_DNA"/>
</dbReference>
<dbReference type="GO" id="GO:0000703">
    <property type="term" value="F:oxidized pyrimidine nucleobase lesion DNA N-glycosylase activity"/>
    <property type="evidence" value="ECO:0007669"/>
    <property type="project" value="TreeGrafter"/>
</dbReference>
<gene>
    <name evidence="15" type="ORF">FNL38_101774</name>
</gene>
<dbReference type="InterPro" id="IPR035937">
    <property type="entry name" value="FPG_N"/>
</dbReference>
<dbReference type="InterPro" id="IPR044090">
    <property type="entry name" value="Nei2_N"/>
</dbReference>
<evidence type="ECO:0000256" key="2">
    <source>
        <dbReference type="ARBA" id="ARBA00012720"/>
    </source>
</evidence>
<evidence type="ECO:0000256" key="11">
    <source>
        <dbReference type="ARBA" id="ARBA00023268"/>
    </source>
</evidence>
<evidence type="ECO:0000256" key="1">
    <source>
        <dbReference type="ARBA" id="ARBA00009409"/>
    </source>
</evidence>
<dbReference type="SUPFAM" id="SSF57716">
    <property type="entry name" value="Glucocorticoid receptor-like (DNA-binding domain)"/>
    <property type="match status" value="1"/>
</dbReference>
<keyword evidence="9" id="KW-0234">DNA repair</keyword>
<keyword evidence="8" id="KW-0238">DNA-binding</keyword>
<keyword evidence="11" id="KW-0511">Multifunctional enzyme</keyword>
<dbReference type="GO" id="GO:0140078">
    <property type="term" value="F:class I DNA-(apurinic or apyrimidinic site) endonuclease activity"/>
    <property type="evidence" value="ECO:0007669"/>
    <property type="project" value="UniProtKB-EC"/>
</dbReference>
<dbReference type="InterPro" id="IPR000214">
    <property type="entry name" value="Znf_DNA_glyclase/AP_lyase"/>
</dbReference>
<dbReference type="Gene3D" id="1.10.8.50">
    <property type="match status" value="1"/>
</dbReference>
<evidence type="ECO:0000256" key="4">
    <source>
        <dbReference type="ARBA" id="ARBA00022763"/>
    </source>
</evidence>
<proteinExistence type="inferred from homology"/>
<keyword evidence="4" id="KW-0227">DNA damage</keyword>
<dbReference type="GO" id="GO:0003684">
    <property type="term" value="F:damaged DNA binding"/>
    <property type="evidence" value="ECO:0007669"/>
    <property type="project" value="InterPro"/>
</dbReference>
<dbReference type="SMART" id="SM00898">
    <property type="entry name" value="Fapy_DNA_glyco"/>
    <property type="match status" value="1"/>
</dbReference>
<feature type="domain" description="Formamidopyrimidine-DNA glycosylase catalytic" evidence="14">
    <location>
        <begin position="2"/>
        <end position="101"/>
    </location>
</feature>
<dbReference type="InterPro" id="IPR012319">
    <property type="entry name" value="FPG_cat"/>
</dbReference>
<dbReference type="PANTHER" id="PTHR42697">
    <property type="entry name" value="ENDONUCLEASE 8"/>
    <property type="match status" value="1"/>
</dbReference>
<feature type="domain" description="FPG-type" evidence="13">
    <location>
        <begin position="220"/>
        <end position="259"/>
    </location>
</feature>
<dbReference type="GO" id="GO:0006284">
    <property type="term" value="P:base-excision repair"/>
    <property type="evidence" value="ECO:0007669"/>
    <property type="project" value="InterPro"/>
</dbReference>
<evidence type="ECO:0000313" key="15">
    <source>
        <dbReference type="EMBL" id="TYQ08402.1"/>
    </source>
</evidence>
<dbReference type="SMART" id="SM01232">
    <property type="entry name" value="H2TH"/>
    <property type="match status" value="1"/>
</dbReference>
<evidence type="ECO:0000256" key="7">
    <source>
        <dbReference type="ARBA" id="ARBA00022833"/>
    </source>
</evidence>
<reference evidence="15" key="1">
    <citation type="submission" date="2019-07" db="EMBL/GenBank/DDBJ databases">
        <title>Genomic Encyclopedia of Type Strains, Phase IV (KMG-IV): sequencing the most valuable type-strain genomes for metagenomic binning, comparative biology and taxonomic classification.</title>
        <authorList>
            <person name="Goeker M."/>
        </authorList>
    </citation>
    <scope>NUCLEOTIDE SEQUENCE</scope>
    <source>
        <strain evidence="15">DSM 44596</strain>
    </source>
</reference>
<dbReference type="SUPFAM" id="SSF81624">
    <property type="entry name" value="N-terminal domain of MutM-like DNA repair proteins"/>
    <property type="match status" value="1"/>
</dbReference>
<evidence type="ECO:0000259" key="13">
    <source>
        <dbReference type="PROSITE" id="PS51066"/>
    </source>
</evidence>
<dbReference type="AlphaFoldDB" id="A0A652YXI8"/>
<accession>A0A652YXI8</accession>
<name>A0A652YXI8_NOCGL</name>
<keyword evidence="12" id="KW-0326">Glycosidase</keyword>
<evidence type="ECO:0000256" key="5">
    <source>
        <dbReference type="ARBA" id="ARBA00022771"/>
    </source>
</evidence>
<dbReference type="PROSITE" id="PS51068">
    <property type="entry name" value="FPG_CAT"/>
    <property type="match status" value="1"/>
</dbReference>
<dbReference type="PANTHER" id="PTHR42697:SF1">
    <property type="entry name" value="ENDONUCLEASE 8"/>
    <property type="match status" value="1"/>
</dbReference>
<keyword evidence="6" id="KW-0378">Hydrolase</keyword>
<organism evidence="15">
    <name type="scientific">Nocardia globerula</name>
    <dbReference type="NCBI Taxonomy" id="1818"/>
    <lineage>
        <taxon>Bacteria</taxon>
        <taxon>Bacillati</taxon>
        <taxon>Actinomycetota</taxon>
        <taxon>Actinomycetes</taxon>
        <taxon>Mycobacteriales</taxon>
        <taxon>Nocardiaceae</taxon>
        <taxon>Nocardia</taxon>
    </lineage>
</organism>
<evidence type="ECO:0000256" key="3">
    <source>
        <dbReference type="ARBA" id="ARBA00022723"/>
    </source>
</evidence>
<evidence type="ECO:0000256" key="6">
    <source>
        <dbReference type="ARBA" id="ARBA00022801"/>
    </source>
</evidence>
<dbReference type="Pfam" id="PF06831">
    <property type="entry name" value="H2TH"/>
    <property type="match status" value="1"/>
</dbReference>
<keyword evidence="3" id="KW-0479">Metal-binding</keyword>
<dbReference type="EC" id="4.2.99.18" evidence="2"/>
<evidence type="ECO:0000256" key="12">
    <source>
        <dbReference type="ARBA" id="ARBA00023295"/>
    </source>
</evidence>
<dbReference type="Gene3D" id="3.20.190.10">
    <property type="entry name" value="MutM-like, N-terminal"/>
    <property type="match status" value="1"/>
</dbReference>
<evidence type="ECO:0000256" key="9">
    <source>
        <dbReference type="ARBA" id="ARBA00023204"/>
    </source>
</evidence>
<dbReference type="PROSITE" id="PS51066">
    <property type="entry name" value="ZF_FPG_2"/>
    <property type="match status" value="1"/>
</dbReference>
<evidence type="ECO:0000259" key="14">
    <source>
        <dbReference type="PROSITE" id="PS51068"/>
    </source>
</evidence>
<keyword evidence="15" id="KW-0255">Endonuclease</keyword>
<evidence type="ECO:0000256" key="8">
    <source>
        <dbReference type="ARBA" id="ARBA00023125"/>
    </source>
</evidence>
<dbReference type="GO" id="GO:0008270">
    <property type="term" value="F:zinc ion binding"/>
    <property type="evidence" value="ECO:0007669"/>
    <property type="project" value="UniProtKB-KW"/>
</dbReference>
<protein>
    <recommendedName>
        <fullName evidence="2">DNA-(apurinic or apyrimidinic site) lyase</fullName>
        <ecNumber evidence="2">4.2.99.18</ecNumber>
    </recommendedName>
</protein>
<comment type="similarity">
    <text evidence="1">Belongs to the FPG family.</text>
</comment>
<keyword evidence="15" id="KW-0540">Nuclease</keyword>
<dbReference type="CDD" id="cd08971">
    <property type="entry name" value="AcNei2_N"/>
    <property type="match status" value="1"/>
</dbReference>
<sequence length="263" mass="28973">MPEGDTVWRTANALRTALNGKVLTTCDVRVPRYATVNLTGTRVDSVVSRGKHLLIRVGDASVHTHLKMEGAWQIYAPGARWHRPAHQARIILATEDAVAVGFSLGITEILDRGQEDSVVGHLGPDLLGPDWDSAVVEENLRGAGSEPIGVALLDQRVMAGLGNVYRNEICFLRGLHPRTPTDRVPDLAAVVDLSHRIIGANKSRPVRVTTGDTRPGRQTWVYGRRGKPCRRCGTRIREELLGPDQLTERQIFFCPSCQPLTRD</sequence>
<evidence type="ECO:0000256" key="10">
    <source>
        <dbReference type="ARBA" id="ARBA00023239"/>
    </source>
</evidence>
<dbReference type="InterPro" id="IPR010979">
    <property type="entry name" value="Ribosomal_uS13-like_H2TH"/>
</dbReference>
<keyword evidence="10" id="KW-0456">Lyase</keyword>
<keyword evidence="5" id="KW-0863">Zinc-finger</keyword>
<comment type="caution">
    <text evidence="15">The sequence shown here is derived from an EMBL/GenBank/DDBJ whole genome shotgun (WGS) entry which is preliminary data.</text>
</comment>
<dbReference type="InterPro" id="IPR015886">
    <property type="entry name" value="H2TH_FPG"/>
</dbReference>
<keyword evidence="7" id="KW-0862">Zinc</keyword>
<dbReference type="SUPFAM" id="SSF46946">
    <property type="entry name" value="S13-like H2TH domain"/>
    <property type="match status" value="1"/>
</dbReference>